<comment type="caution">
    <text evidence="1">The sequence shown here is derived from an EMBL/GenBank/DDBJ whole genome shotgun (WGS) entry which is preliminary data.</text>
</comment>
<proteinExistence type="predicted"/>
<protein>
    <submittedName>
        <fullName evidence="1">Uncharacterized protein</fullName>
    </submittedName>
</protein>
<reference evidence="1" key="1">
    <citation type="submission" date="2020-11" db="EMBL/GenBank/DDBJ databases">
        <authorList>
            <consortium name="DOE Joint Genome Institute"/>
            <person name="Ahrendt S."/>
            <person name="Riley R."/>
            <person name="Andreopoulos W."/>
            <person name="Labutti K."/>
            <person name="Pangilinan J."/>
            <person name="Ruiz-Duenas F.J."/>
            <person name="Barrasa J.M."/>
            <person name="Sanchez-Garcia M."/>
            <person name="Camarero S."/>
            <person name="Miyauchi S."/>
            <person name="Serrano A."/>
            <person name="Linde D."/>
            <person name="Babiker R."/>
            <person name="Drula E."/>
            <person name="Ayuso-Fernandez I."/>
            <person name="Pacheco R."/>
            <person name="Padilla G."/>
            <person name="Ferreira P."/>
            <person name="Barriuso J."/>
            <person name="Kellner H."/>
            <person name="Castanera R."/>
            <person name="Alfaro M."/>
            <person name="Ramirez L."/>
            <person name="Pisabarro A.G."/>
            <person name="Kuo A."/>
            <person name="Tritt A."/>
            <person name="Lipzen A."/>
            <person name="He G."/>
            <person name="Yan M."/>
            <person name="Ng V."/>
            <person name="Cullen D."/>
            <person name="Martin F."/>
            <person name="Rosso M.-N."/>
            <person name="Henrissat B."/>
            <person name="Hibbett D."/>
            <person name="Martinez A.T."/>
            <person name="Grigoriev I.V."/>
        </authorList>
    </citation>
    <scope>NUCLEOTIDE SEQUENCE</scope>
    <source>
        <strain evidence="1">CBS 506.95</strain>
    </source>
</reference>
<evidence type="ECO:0000313" key="2">
    <source>
        <dbReference type="Proteomes" id="UP000807306"/>
    </source>
</evidence>
<evidence type="ECO:0000313" key="1">
    <source>
        <dbReference type="EMBL" id="KAF9535282.1"/>
    </source>
</evidence>
<name>A0A9P6EU56_9AGAR</name>
<gene>
    <name evidence="1" type="ORF">CPB83DRAFT_841510</name>
</gene>
<accession>A0A9P6EU56</accession>
<dbReference type="AlphaFoldDB" id="A0A9P6EU56"/>
<dbReference type="Proteomes" id="UP000807306">
    <property type="component" value="Unassembled WGS sequence"/>
</dbReference>
<sequence length="78" mass="8656">MRYSNCVNSTSSDSFPERCGSCCIPIPRSLPVRLENAKGFLPLACANHTISARSLHSARSRFFVVFGLINRSIKKMAH</sequence>
<dbReference type="EMBL" id="MU157824">
    <property type="protein sequence ID" value="KAF9535282.1"/>
    <property type="molecule type" value="Genomic_DNA"/>
</dbReference>
<keyword evidence="2" id="KW-1185">Reference proteome</keyword>
<organism evidence="1 2">
    <name type="scientific">Crepidotus variabilis</name>
    <dbReference type="NCBI Taxonomy" id="179855"/>
    <lineage>
        <taxon>Eukaryota</taxon>
        <taxon>Fungi</taxon>
        <taxon>Dikarya</taxon>
        <taxon>Basidiomycota</taxon>
        <taxon>Agaricomycotina</taxon>
        <taxon>Agaricomycetes</taxon>
        <taxon>Agaricomycetidae</taxon>
        <taxon>Agaricales</taxon>
        <taxon>Agaricineae</taxon>
        <taxon>Crepidotaceae</taxon>
        <taxon>Crepidotus</taxon>
    </lineage>
</organism>